<dbReference type="RefSeq" id="WP_107684508.1">
    <property type="nucleotide sequence ID" value="NZ_PZKL01000045.1"/>
</dbReference>
<organism evidence="1 2">
    <name type="scientific">Aeromonas veronii</name>
    <dbReference type="NCBI Taxonomy" id="654"/>
    <lineage>
        <taxon>Bacteria</taxon>
        <taxon>Pseudomonadati</taxon>
        <taxon>Pseudomonadota</taxon>
        <taxon>Gammaproteobacteria</taxon>
        <taxon>Aeromonadales</taxon>
        <taxon>Aeromonadaceae</taxon>
        <taxon>Aeromonas</taxon>
    </lineage>
</organism>
<gene>
    <name evidence="1" type="ORF">DAA48_20795</name>
</gene>
<dbReference type="Proteomes" id="UP000241986">
    <property type="component" value="Unassembled WGS sequence"/>
</dbReference>
<evidence type="ECO:0000313" key="2">
    <source>
        <dbReference type="Proteomes" id="UP000241986"/>
    </source>
</evidence>
<name>A0A2T4MWC9_AERVE</name>
<evidence type="ECO:0000313" key="1">
    <source>
        <dbReference type="EMBL" id="PTH78883.1"/>
    </source>
</evidence>
<accession>A0A2T4MWC9</accession>
<dbReference type="AlphaFoldDB" id="A0A2T4MWC9"/>
<sequence>MSKIFLESHTGLDGEVLNCRVTILSANLSPWLVNKAKGLGFQEVGNPEGDLIHICHSSDEHKLILIKMSPYFDKYGRWIEPIKVSVQCPKCHSDTIELHEVVMGINTWQVDGGMIIGNGDAHPCDPVKVLGECLKCKHTWRVRKASQINDCYAENR</sequence>
<reference evidence="1 2" key="1">
    <citation type="submission" date="2018-03" db="EMBL/GenBank/DDBJ databases">
        <title>Aeromonas veronii whole genome sequencing and analysis.</title>
        <authorList>
            <person name="Xie H."/>
            <person name="Liu T."/>
            <person name="Wang K."/>
        </authorList>
    </citation>
    <scope>NUCLEOTIDE SEQUENCE [LARGE SCALE GENOMIC DNA]</scope>
    <source>
        <strain evidence="1 2">XH.VA.1</strain>
    </source>
</reference>
<comment type="caution">
    <text evidence="1">The sequence shown here is derived from an EMBL/GenBank/DDBJ whole genome shotgun (WGS) entry which is preliminary data.</text>
</comment>
<dbReference type="EMBL" id="PZKL01000045">
    <property type="protein sequence ID" value="PTH78883.1"/>
    <property type="molecule type" value="Genomic_DNA"/>
</dbReference>
<proteinExistence type="predicted"/>
<protein>
    <submittedName>
        <fullName evidence="1">Uncharacterized protein</fullName>
    </submittedName>
</protein>